<gene>
    <name evidence="2" type="ORF">THOM_3181</name>
</gene>
<keyword evidence="1" id="KW-1133">Transmembrane helix</keyword>
<dbReference type="AlphaFoldDB" id="L7JR02"/>
<dbReference type="HOGENOM" id="CLU_953762_0_0_1"/>
<evidence type="ECO:0000313" key="3">
    <source>
        <dbReference type="Proteomes" id="UP000011185"/>
    </source>
</evidence>
<dbReference type="OrthoDB" id="2192073at2759"/>
<name>L7JR02_TRAHO</name>
<dbReference type="EMBL" id="JH994098">
    <property type="protein sequence ID" value="ELQ73903.1"/>
    <property type="molecule type" value="Genomic_DNA"/>
</dbReference>
<dbReference type="Proteomes" id="UP000011185">
    <property type="component" value="Unassembled WGS sequence"/>
</dbReference>
<keyword evidence="3" id="KW-1185">Reference proteome</keyword>
<evidence type="ECO:0000256" key="1">
    <source>
        <dbReference type="SAM" id="Phobius"/>
    </source>
</evidence>
<keyword evidence="1" id="KW-0472">Membrane</keyword>
<feature type="transmembrane region" description="Helical" evidence="1">
    <location>
        <begin position="35"/>
        <end position="52"/>
    </location>
</feature>
<keyword evidence="1" id="KW-0812">Transmembrane</keyword>
<protein>
    <submittedName>
        <fullName evidence="2">Uncharacterized protein</fullName>
    </submittedName>
</protein>
<dbReference type="InParanoid" id="L7JR02"/>
<accession>L7JR02</accession>
<dbReference type="VEuPathDB" id="MicrosporidiaDB:THOM_3181"/>
<organism evidence="2 3">
    <name type="scientific">Trachipleistophora hominis</name>
    <name type="common">Microsporidian parasite</name>
    <dbReference type="NCBI Taxonomy" id="72359"/>
    <lineage>
        <taxon>Eukaryota</taxon>
        <taxon>Fungi</taxon>
        <taxon>Fungi incertae sedis</taxon>
        <taxon>Microsporidia</taxon>
        <taxon>Pleistophoridae</taxon>
        <taxon>Trachipleistophora</taxon>
    </lineage>
</organism>
<evidence type="ECO:0000313" key="2">
    <source>
        <dbReference type="EMBL" id="ELQ73903.1"/>
    </source>
</evidence>
<reference evidence="2 3" key="1">
    <citation type="journal article" date="2012" name="PLoS Pathog.">
        <title>The genome of the obligate intracellular parasite Trachipleistophora hominis: new insights into microsporidian genome dynamics and reductive evolution.</title>
        <authorList>
            <person name="Heinz E."/>
            <person name="Williams T.A."/>
            <person name="Nakjang S."/>
            <person name="Noel C.J."/>
            <person name="Swan D.C."/>
            <person name="Goldberg A.V."/>
            <person name="Harris S.R."/>
            <person name="Weinmaier T."/>
            <person name="Markert S."/>
            <person name="Becher D."/>
            <person name="Bernhardt J."/>
            <person name="Dagan T."/>
            <person name="Hacker C."/>
            <person name="Lucocq J.M."/>
            <person name="Schweder T."/>
            <person name="Rattei T."/>
            <person name="Hall N."/>
            <person name="Hirt R.P."/>
            <person name="Embley T.M."/>
        </authorList>
    </citation>
    <scope>NUCLEOTIDE SEQUENCE [LARGE SCALE GENOMIC DNA]</scope>
</reference>
<proteinExistence type="predicted"/>
<sequence>MRYSLLHDHSNRSKTFSFKIAFKIREYAYKMNISIYFYLIAIYSSALPISRLKQPFKMIQNRTFGTTVVKINVHLDSTALVALKIALASEFSMDLNGMNTVRNFFGGIFDIINEDIQNIGIQIRGDFSDVVLKDMPYDLTRCIEGNPVLARTNIVKTKLTAELGPKMGNTLVLLFCPERVIMPPTSALLNEGGCSNTGGAMFGELRTLKDVITDLVYKMISYGNSRPLDNTSNFERNAQRYVSECIGHEKNTFGAFERDLKAVRHLGTERYILKDGSKLKEHDLMDDVYLLRSRKRIVGHPTEDYSNDHELYTDFNKD</sequence>
<dbReference type="OMA" id="NFERNAQ"/>